<dbReference type="GO" id="GO:0016787">
    <property type="term" value="F:hydrolase activity"/>
    <property type="evidence" value="ECO:0007669"/>
    <property type="project" value="UniProtKB-KW"/>
</dbReference>
<dbReference type="InterPro" id="IPR050565">
    <property type="entry name" value="LYPA1-2/EST-like"/>
</dbReference>
<name>A0ABW5DLV0_9PROT</name>
<gene>
    <name evidence="4" type="ORF">ACFSM5_02345</name>
</gene>
<evidence type="ECO:0000256" key="1">
    <source>
        <dbReference type="ARBA" id="ARBA00006499"/>
    </source>
</evidence>
<accession>A0ABW5DLV0</accession>
<evidence type="ECO:0000259" key="3">
    <source>
        <dbReference type="Pfam" id="PF02230"/>
    </source>
</evidence>
<keyword evidence="2 4" id="KW-0378">Hydrolase</keyword>
<evidence type="ECO:0000256" key="2">
    <source>
        <dbReference type="ARBA" id="ARBA00022801"/>
    </source>
</evidence>
<protein>
    <submittedName>
        <fullName evidence="4">Alpha/beta hydrolase</fullName>
    </submittedName>
</protein>
<dbReference type="Gene3D" id="3.40.50.1820">
    <property type="entry name" value="alpha/beta hydrolase"/>
    <property type="match status" value="1"/>
</dbReference>
<dbReference type="InterPro" id="IPR029058">
    <property type="entry name" value="AB_hydrolase_fold"/>
</dbReference>
<dbReference type="PANTHER" id="PTHR10655">
    <property type="entry name" value="LYSOPHOSPHOLIPASE-RELATED"/>
    <property type="match status" value="1"/>
</dbReference>
<proteinExistence type="inferred from homology"/>
<dbReference type="PANTHER" id="PTHR10655:SF17">
    <property type="entry name" value="LYSOPHOSPHOLIPASE-LIKE PROTEIN 1"/>
    <property type="match status" value="1"/>
</dbReference>
<feature type="domain" description="Phospholipase/carboxylesterase/thioesterase" evidence="3">
    <location>
        <begin position="17"/>
        <end position="216"/>
    </location>
</feature>
<reference evidence="5" key="1">
    <citation type="journal article" date="2019" name="Int. J. Syst. Evol. Microbiol.">
        <title>The Global Catalogue of Microorganisms (GCM) 10K type strain sequencing project: providing services to taxonomists for standard genome sequencing and annotation.</title>
        <authorList>
            <consortium name="The Broad Institute Genomics Platform"/>
            <consortium name="The Broad Institute Genome Sequencing Center for Infectious Disease"/>
            <person name="Wu L."/>
            <person name="Ma J."/>
        </authorList>
    </citation>
    <scope>NUCLEOTIDE SEQUENCE [LARGE SCALE GENOMIC DNA]</scope>
    <source>
        <strain evidence="5">CGMCC 1.19062</strain>
    </source>
</reference>
<comment type="similarity">
    <text evidence="1">Belongs to the AB hydrolase superfamily. AB hydrolase 2 family.</text>
</comment>
<dbReference type="InterPro" id="IPR003140">
    <property type="entry name" value="PLipase/COase/thioEstase"/>
</dbReference>
<dbReference type="EMBL" id="JBHUIP010000003">
    <property type="protein sequence ID" value="MFD2261710.1"/>
    <property type="molecule type" value="Genomic_DNA"/>
</dbReference>
<comment type="caution">
    <text evidence="4">The sequence shown here is derived from an EMBL/GenBank/DDBJ whole genome shotgun (WGS) entry which is preliminary data.</text>
</comment>
<organism evidence="4 5">
    <name type="scientific">Lacibacterium aquatile</name>
    <dbReference type="NCBI Taxonomy" id="1168082"/>
    <lineage>
        <taxon>Bacteria</taxon>
        <taxon>Pseudomonadati</taxon>
        <taxon>Pseudomonadota</taxon>
        <taxon>Alphaproteobacteria</taxon>
        <taxon>Rhodospirillales</taxon>
        <taxon>Rhodospirillaceae</taxon>
    </lineage>
</organism>
<evidence type="ECO:0000313" key="4">
    <source>
        <dbReference type="EMBL" id="MFD2261710.1"/>
    </source>
</evidence>
<evidence type="ECO:0000313" key="5">
    <source>
        <dbReference type="Proteomes" id="UP001597295"/>
    </source>
</evidence>
<keyword evidence="5" id="KW-1185">Reference proteome</keyword>
<dbReference type="SUPFAM" id="SSF53474">
    <property type="entry name" value="alpha/beta-Hydrolases"/>
    <property type="match status" value="1"/>
</dbReference>
<dbReference type="RefSeq" id="WP_379874626.1">
    <property type="nucleotide sequence ID" value="NZ_JBHUIP010000003.1"/>
</dbReference>
<dbReference type="Pfam" id="PF02230">
    <property type="entry name" value="Abhydrolase_2"/>
    <property type="match status" value="1"/>
</dbReference>
<sequence>MTDGAFTNVLMLPPQDETPPTAAVLLLHGVGSNGEDLLGLAPFWAKDMPHVAFISPDAPFNYDMAPMGFQWFSLRDRVESRIVEEVKISAKLLDELIDTIMERLSIPADRVVLVGFSQGTMMALHVGLRREHGIGGVIGYAGRLINPGALPAEIKVKPPVLLVHGDADPVVPFDSLALAKAALDANGVEAKTLACPGVGHSIDEAGLDAGLAFLKEVLPG</sequence>
<dbReference type="Proteomes" id="UP001597295">
    <property type="component" value="Unassembled WGS sequence"/>
</dbReference>